<comment type="caution">
    <text evidence="1">The sequence shown here is derived from an EMBL/GenBank/DDBJ whole genome shotgun (WGS) entry which is preliminary data.</text>
</comment>
<evidence type="ECO:0000313" key="2">
    <source>
        <dbReference type="Proteomes" id="UP000808337"/>
    </source>
</evidence>
<sequence>MIADITLNGRCTSIHDCEISYASIEFASRGYRCHRDIIDATDICIEQSFQTKDIDYKSSVLTMDGL</sequence>
<dbReference type="Proteomes" id="UP000808337">
    <property type="component" value="Unassembled WGS sequence"/>
</dbReference>
<gene>
    <name evidence="1" type="ORF">IPP15_07205</name>
</gene>
<evidence type="ECO:0000313" key="1">
    <source>
        <dbReference type="EMBL" id="MBK9982201.1"/>
    </source>
</evidence>
<name>A0A9D7STV9_9BACT</name>
<reference evidence="1 2" key="1">
    <citation type="submission" date="2020-10" db="EMBL/GenBank/DDBJ databases">
        <title>Connecting structure to function with the recovery of over 1000 high-quality activated sludge metagenome-assembled genomes encoding full-length rRNA genes using long-read sequencing.</title>
        <authorList>
            <person name="Singleton C.M."/>
            <person name="Petriglieri F."/>
            <person name="Kristensen J.M."/>
            <person name="Kirkegaard R.H."/>
            <person name="Michaelsen T.Y."/>
            <person name="Andersen M.H."/>
            <person name="Karst S.M."/>
            <person name="Dueholm M.S."/>
            <person name="Nielsen P.H."/>
            <person name="Albertsen M."/>
        </authorList>
    </citation>
    <scope>NUCLEOTIDE SEQUENCE [LARGE SCALE GENOMIC DNA]</scope>
    <source>
        <strain evidence="1">Ribe_18-Q3-R11-54_MAXAC.273</strain>
    </source>
</reference>
<dbReference type="EMBL" id="JADKGY010000005">
    <property type="protein sequence ID" value="MBK9982201.1"/>
    <property type="molecule type" value="Genomic_DNA"/>
</dbReference>
<proteinExistence type="predicted"/>
<accession>A0A9D7STV9</accession>
<protein>
    <submittedName>
        <fullName evidence="1">Uncharacterized protein</fullName>
    </submittedName>
</protein>
<dbReference type="AlphaFoldDB" id="A0A9D7STV9"/>
<organism evidence="1 2">
    <name type="scientific">Candidatus Opimibacter skivensis</name>
    <dbReference type="NCBI Taxonomy" id="2982028"/>
    <lineage>
        <taxon>Bacteria</taxon>
        <taxon>Pseudomonadati</taxon>
        <taxon>Bacteroidota</taxon>
        <taxon>Saprospiria</taxon>
        <taxon>Saprospirales</taxon>
        <taxon>Saprospiraceae</taxon>
        <taxon>Candidatus Opimibacter</taxon>
    </lineage>
</organism>